<feature type="region of interest" description="Disordered" evidence="1">
    <location>
        <begin position="1"/>
        <end position="69"/>
    </location>
</feature>
<reference evidence="2" key="1">
    <citation type="submission" date="2023-06" db="EMBL/GenBank/DDBJ databases">
        <title>Conoideocrella luteorostrata (Hypocreales: Clavicipitaceae), a potential biocontrol fungus for elongate hemlock scale in United States Christmas tree production areas.</title>
        <authorList>
            <person name="Barrett H."/>
            <person name="Lovett B."/>
            <person name="Macias A.M."/>
            <person name="Stajich J.E."/>
            <person name="Kasson M.T."/>
        </authorList>
    </citation>
    <scope>NUCLEOTIDE SEQUENCE</scope>
    <source>
        <strain evidence="2">ARSEF 14590</strain>
    </source>
</reference>
<feature type="compositionally biased region" description="Polar residues" evidence="1">
    <location>
        <begin position="7"/>
        <end position="20"/>
    </location>
</feature>
<feature type="compositionally biased region" description="Basic and acidic residues" evidence="1">
    <location>
        <begin position="40"/>
        <end position="67"/>
    </location>
</feature>
<evidence type="ECO:0000313" key="3">
    <source>
        <dbReference type="Proteomes" id="UP001251528"/>
    </source>
</evidence>
<comment type="caution">
    <text evidence="2">The sequence shown here is derived from an EMBL/GenBank/DDBJ whole genome shotgun (WGS) entry which is preliminary data.</text>
</comment>
<accession>A0AAJ0FRD6</accession>
<protein>
    <submittedName>
        <fullName evidence="2">Uncharacterized protein</fullName>
    </submittedName>
</protein>
<evidence type="ECO:0000256" key="1">
    <source>
        <dbReference type="SAM" id="MobiDB-lite"/>
    </source>
</evidence>
<sequence length="108" mass="12103">MNHSKKNQPSAKHSSVSSPVTKDERLQAEAAYRWGITPSSDDKQESDPAKTPPDHPVHKISPEEQQKMRRKGINPVLKAEMDEATRQHGKGGSFWSKFGLNATGAWRR</sequence>
<dbReference type="EMBL" id="JASWJB010000195">
    <property type="protein sequence ID" value="KAK2593802.1"/>
    <property type="molecule type" value="Genomic_DNA"/>
</dbReference>
<organism evidence="2 3">
    <name type="scientific">Conoideocrella luteorostrata</name>
    <dbReference type="NCBI Taxonomy" id="1105319"/>
    <lineage>
        <taxon>Eukaryota</taxon>
        <taxon>Fungi</taxon>
        <taxon>Dikarya</taxon>
        <taxon>Ascomycota</taxon>
        <taxon>Pezizomycotina</taxon>
        <taxon>Sordariomycetes</taxon>
        <taxon>Hypocreomycetidae</taxon>
        <taxon>Hypocreales</taxon>
        <taxon>Clavicipitaceae</taxon>
        <taxon>Conoideocrella</taxon>
    </lineage>
</organism>
<dbReference type="Proteomes" id="UP001251528">
    <property type="component" value="Unassembled WGS sequence"/>
</dbReference>
<name>A0AAJ0FRD6_9HYPO</name>
<feature type="region of interest" description="Disordered" evidence="1">
    <location>
        <begin position="83"/>
        <end position="108"/>
    </location>
</feature>
<keyword evidence="3" id="KW-1185">Reference proteome</keyword>
<dbReference type="AlphaFoldDB" id="A0AAJ0FRD6"/>
<evidence type="ECO:0000313" key="2">
    <source>
        <dbReference type="EMBL" id="KAK2593802.1"/>
    </source>
</evidence>
<proteinExistence type="predicted"/>
<gene>
    <name evidence="2" type="ORF">QQS21_008510</name>
</gene>